<keyword evidence="1" id="KW-0812">Transmembrane</keyword>
<evidence type="ECO:0000259" key="3">
    <source>
        <dbReference type="Pfam" id="PF10192"/>
    </source>
</evidence>
<keyword evidence="1" id="KW-1133">Transmembrane helix</keyword>
<gene>
    <name evidence="4" type="ORF">BSTOLATCC_MIC13240</name>
</gene>
<proteinExistence type="predicted"/>
<evidence type="ECO:0000313" key="5">
    <source>
        <dbReference type="Proteomes" id="UP001162131"/>
    </source>
</evidence>
<evidence type="ECO:0000256" key="2">
    <source>
        <dbReference type="SAM" id="SignalP"/>
    </source>
</evidence>
<dbReference type="AlphaFoldDB" id="A0AAU9IQH6"/>
<dbReference type="InterPro" id="IPR047831">
    <property type="entry name" value="GPR180/TMEM145"/>
</dbReference>
<feature type="transmembrane region" description="Helical" evidence="1">
    <location>
        <begin position="204"/>
        <end position="224"/>
    </location>
</feature>
<evidence type="ECO:0000256" key="1">
    <source>
        <dbReference type="SAM" id="Phobius"/>
    </source>
</evidence>
<dbReference type="Pfam" id="PF10192">
    <property type="entry name" value="GPR180-TMEM145_TM"/>
    <property type="match status" value="1"/>
</dbReference>
<feature type="transmembrane region" description="Helical" evidence="1">
    <location>
        <begin position="305"/>
        <end position="326"/>
    </location>
</feature>
<keyword evidence="1" id="KW-0472">Membrane</keyword>
<keyword evidence="5" id="KW-1185">Reference proteome</keyword>
<name>A0AAU9IQH6_9CILI</name>
<protein>
    <recommendedName>
        <fullName evidence="3">GPR180/TMEM145 transmembrane domain-containing protein</fullName>
    </recommendedName>
</protein>
<dbReference type="GO" id="GO:0019236">
    <property type="term" value="P:response to pheromone"/>
    <property type="evidence" value="ECO:0007669"/>
    <property type="project" value="InterPro"/>
</dbReference>
<reference evidence="4" key="1">
    <citation type="submission" date="2021-09" db="EMBL/GenBank/DDBJ databases">
        <authorList>
            <consortium name="AG Swart"/>
            <person name="Singh M."/>
            <person name="Singh A."/>
            <person name="Seah K."/>
            <person name="Emmerich C."/>
        </authorList>
    </citation>
    <scope>NUCLEOTIDE SEQUENCE</scope>
    <source>
        <strain evidence="4">ATCC30299</strain>
    </source>
</reference>
<comment type="caution">
    <text evidence="4">The sequence shown here is derived from an EMBL/GenBank/DDBJ whole genome shotgun (WGS) entry which is preliminary data.</text>
</comment>
<dbReference type="Proteomes" id="UP001162131">
    <property type="component" value="Unassembled WGS sequence"/>
</dbReference>
<evidence type="ECO:0000313" key="4">
    <source>
        <dbReference type="EMBL" id="CAG9315472.1"/>
    </source>
</evidence>
<feature type="transmembrane region" description="Helical" evidence="1">
    <location>
        <begin position="338"/>
        <end position="364"/>
    </location>
</feature>
<feature type="transmembrane region" description="Helical" evidence="1">
    <location>
        <begin position="376"/>
        <end position="393"/>
    </location>
</feature>
<organism evidence="4 5">
    <name type="scientific">Blepharisma stoltei</name>
    <dbReference type="NCBI Taxonomy" id="1481888"/>
    <lineage>
        <taxon>Eukaryota</taxon>
        <taxon>Sar</taxon>
        <taxon>Alveolata</taxon>
        <taxon>Ciliophora</taxon>
        <taxon>Postciliodesmatophora</taxon>
        <taxon>Heterotrichea</taxon>
        <taxon>Heterotrichida</taxon>
        <taxon>Blepharismidae</taxon>
        <taxon>Blepharisma</taxon>
    </lineage>
</organism>
<feature type="chain" id="PRO_5043549568" description="GPR180/TMEM145 transmembrane domain-containing protein" evidence="2">
    <location>
        <begin position="20"/>
        <end position="416"/>
    </location>
</feature>
<feature type="transmembrane region" description="Helical" evidence="1">
    <location>
        <begin position="164"/>
        <end position="183"/>
    </location>
</feature>
<dbReference type="InterPro" id="IPR019336">
    <property type="entry name" value="GPR180/TMEM145_TM"/>
</dbReference>
<dbReference type="PANTHER" id="PTHR23252">
    <property type="entry name" value="INTIMAL THICKNESS RECEPTOR-RELATED"/>
    <property type="match status" value="1"/>
</dbReference>
<feature type="domain" description="GPR180/TMEM145 transmembrane" evidence="3">
    <location>
        <begin position="171"/>
        <end position="389"/>
    </location>
</feature>
<dbReference type="EMBL" id="CAJZBQ010000013">
    <property type="protein sequence ID" value="CAG9315472.1"/>
    <property type="molecule type" value="Genomic_DNA"/>
</dbReference>
<dbReference type="PANTHER" id="PTHR23252:SF24">
    <property type="entry name" value="TRANSMEMBRANE PROTEIN 145"/>
    <property type="match status" value="1"/>
</dbReference>
<accession>A0AAU9IQH6</accession>
<sequence length="416" mass="48196">MHKDFLLIFTLLSWQIVLGKLAEKFITISPESQWEYISKFTCDPGKGSWELKAKIHRPSDLSSTQFLSLETSIYLDTNWDETLSFPACKDKLSSSKGIKNVKIPLNGDWSELIKGTFSQTSPHVWFFALSNCNATINNSHEIRVEMHFLNSDKSEFSTEDKDLLLLYIAIFIVFALTLSRNIYHLIKVFKQTSEITPNLMMLNSAILIEFFGLVFEVAHLLVYYSNGKGWIIFDFFYHCLFIVSGLVVSFLFLIMADGWSLKYKDFPNFEELIPILLLQVLINILFVGFSKVIDDSYYKFSDFEGIPGALMLIFKICIWCWFIFTIKSQFNSLPPRKASFLMNFSVLVSFYLLGLPLLVSISWQFKNYLRNRIVKIGYNLIQILVYFLLTHLFSDKSNYYKISTLSESSLPGKRAY</sequence>
<feature type="transmembrane region" description="Helical" evidence="1">
    <location>
        <begin position="230"/>
        <end position="254"/>
    </location>
</feature>
<dbReference type="GO" id="GO:0007186">
    <property type="term" value="P:G protein-coupled receptor signaling pathway"/>
    <property type="evidence" value="ECO:0007669"/>
    <property type="project" value="InterPro"/>
</dbReference>
<keyword evidence="2" id="KW-0732">Signal</keyword>
<feature type="signal peptide" evidence="2">
    <location>
        <begin position="1"/>
        <end position="19"/>
    </location>
</feature>
<feature type="transmembrane region" description="Helical" evidence="1">
    <location>
        <begin position="275"/>
        <end position="293"/>
    </location>
</feature>